<feature type="domain" description="GTD-binding" evidence="7">
    <location>
        <begin position="294"/>
        <end position="416"/>
    </location>
</feature>
<dbReference type="InterPro" id="IPR007656">
    <property type="entry name" value="GTD-bd"/>
</dbReference>
<gene>
    <name evidence="8" type="ORF">VITISV_006702</name>
</gene>
<dbReference type="EMBL" id="AM480238">
    <property type="protein sequence ID" value="CAN62042.1"/>
    <property type="molecule type" value="Genomic_DNA"/>
</dbReference>
<dbReference type="PANTHER" id="PTHR31422">
    <property type="entry name" value="BNAANNG28530D PROTEIN"/>
    <property type="match status" value="1"/>
</dbReference>
<accession>A5C2X9</accession>
<dbReference type="Pfam" id="PF04576">
    <property type="entry name" value="Zein-binding"/>
    <property type="match status" value="1"/>
</dbReference>
<dbReference type="PROSITE" id="PS51775">
    <property type="entry name" value="GTD_BINDING"/>
    <property type="match status" value="1"/>
</dbReference>
<reference evidence="8" key="1">
    <citation type="journal article" date="2007" name="PLoS ONE">
        <title>The first genome sequence of an elite grapevine cultivar (Pinot noir Vitis vinifera L.): coping with a highly heterozygous genome.</title>
        <authorList>
            <person name="Velasco R."/>
            <person name="Zharkikh A."/>
            <person name="Troggio M."/>
            <person name="Cartwright D.A."/>
            <person name="Cestaro A."/>
            <person name="Pruss D."/>
            <person name="Pindo M."/>
            <person name="FitzGerald L.M."/>
            <person name="Vezzulli S."/>
            <person name="Reid J."/>
            <person name="Malacarne G."/>
            <person name="Iliev D."/>
            <person name="Coppola G."/>
            <person name="Wardell B."/>
            <person name="Micheletti D."/>
            <person name="Macalma T."/>
            <person name="Facci M."/>
            <person name="Mitchell J.T."/>
            <person name="Perazzolli M."/>
            <person name="Eldredge G."/>
            <person name="Gatto P."/>
            <person name="Oyzerski R."/>
            <person name="Moretto M."/>
            <person name="Gutin N."/>
            <person name="Stefanini M."/>
            <person name="Chen Y."/>
            <person name="Segala C."/>
            <person name="Davenport C."/>
            <person name="Dematte L."/>
            <person name="Mraz A."/>
            <person name="Battilana J."/>
            <person name="Stormo K."/>
            <person name="Costa F."/>
            <person name="Tao Q."/>
            <person name="Si-Ammour A."/>
            <person name="Harkins T."/>
            <person name="Lackey A."/>
            <person name="Perbost C."/>
            <person name="Taillon B."/>
            <person name="Stella A."/>
            <person name="Solovyev V."/>
            <person name="Fawcett J.A."/>
            <person name="Sterck L."/>
            <person name="Vandepoele K."/>
            <person name="Grando S.M."/>
            <person name="Toppo S."/>
            <person name="Moser C."/>
            <person name="Lanchbury J."/>
            <person name="Bogden R."/>
            <person name="Skolnick M."/>
            <person name="Sgaramella V."/>
            <person name="Bhatnagar S.K."/>
            <person name="Fontana P."/>
            <person name="Gutin A."/>
            <person name="Van de Peer Y."/>
            <person name="Salamini F."/>
            <person name="Viola R."/>
        </authorList>
    </citation>
    <scope>NUCLEOTIDE SEQUENCE</scope>
</reference>
<dbReference type="AlphaFoldDB" id="A5C2X9"/>
<dbReference type="ExpressionAtlas" id="A5C2X9">
    <property type="expression patterns" value="baseline and differential"/>
</dbReference>
<feature type="transmembrane region" description="Helical" evidence="6">
    <location>
        <begin position="6"/>
        <end position="28"/>
    </location>
</feature>
<feature type="region of interest" description="Disordered" evidence="5">
    <location>
        <begin position="149"/>
        <end position="217"/>
    </location>
</feature>
<evidence type="ECO:0000256" key="5">
    <source>
        <dbReference type="SAM" id="MobiDB-lite"/>
    </source>
</evidence>
<evidence type="ECO:0000259" key="7">
    <source>
        <dbReference type="PROSITE" id="PS51775"/>
    </source>
</evidence>
<keyword evidence="2 6" id="KW-0812">Transmembrane</keyword>
<keyword evidence="3 6" id="KW-1133">Transmembrane helix</keyword>
<evidence type="ECO:0000256" key="4">
    <source>
        <dbReference type="ARBA" id="ARBA00023136"/>
    </source>
</evidence>
<evidence type="ECO:0000256" key="1">
    <source>
        <dbReference type="ARBA" id="ARBA00004370"/>
    </source>
</evidence>
<evidence type="ECO:0000256" key="3">
    <source>
        <dbReference type="ARBA" id="ARBA00022989"/>
    </source>
</evidence>
<organism evidence="8">
    <name type="scientific">Vitis vinifera</name>
    <name type="common">Grape</name>
    <dbReference type="NCBI Taxonomy" id="29760"/>
    <lineage>
        <taxon>Eukaryota</taxon>
        <taxon>Viridiplantae</taxon>
        <taxon>Streptophyta</taxon>
        <taxon>Embryophyta</taxon>
        <taxon>Tracheophyta</taxon>
        <taxon>Spermatophyta</taxon>
        <taxon>Magnoliopsida</taxon>
        <taxon>eudicotyledons</taxon>
        <taxon>Gunneridae</taxon>
        <taxon>Pentapetalae</taxon>
        <taxon>rosids</taxon>
        <taxon>Vitales</taxon>
        <taxon>Vitaceae</taxon>
        <taxon>Viteae</taxon>
        <taxon>Vitis</taxon>
    </lineage>
</organism>
<evidence type="ECO:0000313" key="8">
    <source>
        <dbReference type="EMBL" id="CAN62042.1"/>
    </source>
</evidence>
<proteinExistence type="predicted"/>
<dbReference type="GO" id="GO:0080115">
    <property type="term" value="F:myosin XI tail binding"/>
    <property type="evidence" value="ECO:0007669"/>
    <property type="project" value="UniProtKB-ARBA"/>
</dbReference>
<sequence length="829" mass="91714">MACQEIHSWTFGGLVGAYLDLAIAYLLLCGSTLAFFASKFLSFFGLCLPCPCNGFFGNPNGDNCLQKFLVDYPTERISSVQLCVKSKFPFDSVWANEGSPHPNWKLLKGRNSDDGAVGLEGEASCSSFWDVMRSPDIAGKDSISRNGSCGVMNTPALKEGKSDTKGKRVSNQRPKTGVRRRRRSAVDHGKFSSVSSFDPPRLDAPSGLRSPSSVSETGEAFVGKTLVPDASGGEDGFQDELVPILIDLGERALHGIKLNEHIDEDKPSEKDASSAEEVKCNARGKLSFNGNTENTVRVLEQALEEEHAARAALYHELEKERSAAASAADEAMAMILRIQEEKASIEMEARQFQRIIEEKSAYDAEEMNLLKEILLKERKGETFLGEGSNTHDIVDTPEQRPISSLYLSEDPVLMLRRISESIDKEEKVKDADRCSVYESTSIEMKYPTLSFSKELPIPDWEEDADLSKGGEIHVNPNVGKHHSHKSGLNGKCNEEFQEKGMLPVDENQCAQKRGVQKLGACSQLYRSSSSQENSFLEKASAPIGEDQKQSGEIKLFQGIISTTTKTHAEAEMHVPHDGEDLDKLGKTADHESKDHCCSAFDIEPRVHDVHVIDHESNLCNEANESKIEQTPDIPAKLDPPVEASLIQRIGVVCDFPMMSTLESETNNDQSFSDITNGLPPLGGSRGKALLSDMRRHSISSVDNERLKIETEVERLRERLRIVQEGREKLNFSVEHRERENIQLQLLEDIASQLREIRQLTEPGKAVRQASLPPPSSKPELIFSGYVKEKALAKCILRSASKHLNQNSSGEPYLSLQTACLSLRLDEVAT</sequence>
<dbReference type="GO" id="GO:0016020">
    <property type="term" value="C:membrane"/>
    <property type="evidence" value="ECO:0007669"/>
    <property type="project" value="UniProtKB-SubCell"/>
</dbReference>
<evidence type="ECO:0000256" key="2">
    <source>
        <dbReference type="ARBA" id="ARBA00022692"/>
    </source>
</evidence>
<name>A5C2X9_VITVI</name>
<keyword evidence="4 6" id="KW-0472">Membrane</keyword>
<comment type="subcellular location">
    <subcellularLocation>
        <location evidence="1">Membrane</location>
    </subcellularLocation>
</comment>
<evidence type="ECO:0000256" key="6">
    <source>
        <dbReference type="SAM" id="Phobius"/>
    </source>
</evidence>
<protein>
    <recommendedName>
        <fullName evidence="7">GTD-binding domain-containing protein</fullName>
    </recommendedName>
</protein>
<dbReference type="PANTHER" id="PTHR31422:SF3">
    <property type="entry name" value="GTD-BINDING DOMAIN-CONTAINING PROTEIN"/>
    <property type="match status" value="1"/>
</dbReference>